<evidence type="ECO:0000256" key="1">
    <source>
        <dbReference type="SAM" id="MobiDB-lite"/>
    </source>
</evidence>
<dbReference type="Proteomes" id="UP000240493">
    <property type="component" value="Unassembled WGS sequence"/>
</dbReference>
<keyword evidence="3" id="KW-1185">Reference proteome</keyword>
<feature type="region of interest" description="Disordered" evidence="1">
    <location>
        <begin position="1"/>
        <end position="34"/>
    </location>
</feature>
<organism evidence="2 3">
    <name type="scientific">Trichoderma asperellum (strain ATCC 204424 / CBS 433.97 / NBRC 101777)</name>
    <dbReference type="NCBI Taxonomy" id="1042311"/>
    <lineage>
        <taxon>Eukaryota</taxon>
        <taxon>Fungi</taxon>
        <taxon>Dikarya</taxon>
        <taxon>Ascomycota</taxon>
        <taxon>Pezizomycotina</taxon>
        <taxon>Sordariomycetes</taxon>
        <taxon>Hypocreomycetidae</taxon>
        <taxon>Hypocreales</taxon>
        <taxon>Hypocreaceae</taxon>
        <taxon>Trichoderma</taxon>
    </lineage>
</organism>
<evidence type="ECO:0000313" key="3">
    <source>
        <dbReference type="Proteomes" id="UP000240493"/>
    </source>
</evidence>
<reference evidence="2 3" key="1">
    <citation type="submission" date="2016-07" db="EMBL/GenBank/DDBJ databases">
        <title>Multiple horizontal gene transfer events from other fungi enriched the ability of initially mycotrophic Trichoderma (Ascomycota) to feed on dead plant biomass.</title>
        <authorList>
            <consortium name="DOE Joint Genome Institute"/>
            <person name="Aerts A."/>
            <person name="Atanasova L."/>
            <person name="Chenthamara K."/>
            <person name="Zhang J."/>
            <person name="Grujic M."/>
            <person name="Henrissat B."/>
            <person name="Kuo A."/>
            <person name="Salamov A."/>
            <person name="Lipzen A."/>
            <person name="Labutti K."/>
            <person name="Barry K."/>
            <person name="Miao Y."/>
            <person name="Rahimi M.J."/>
            <person name="Shen Q."/>
            <person name="Grigoriev I.V."/>
            <person name="Kubicek C.P."/>
            <person name="Druzhinina I.S."/>
        </authorList>
    </citation>
    <scope>NUCLEOTIDE SEQUENCE [LARGE SCALE GENOMIC DNA]</scope>
    <source>
        <strain evidence="2 3">CBS 433.97</strain>
    </source>
</reference>
<gene>
    <name evidence="2" type="ORF">M441DRAFT_62084</name>
</gene>
<proteinExistence type="predicted"/>
<name>A0A2T3YVN2_TRIA4</name>
<protein>
    <submittedName>
        <fullName evidence="2">Uncharacterized protein</fullName>
    </submittedName>
</protein>
<sequence length="51" mass="5626">MKPPPIAYPLRSRSQKRTPEPPTPFGKSPSRLSAPYSDHITVRRIIAVVAG</sequence>
<dbReference type="AlphaFoldDB" id="A0A2T3YVN2"/>
<accession>A0A2T3YVN2</accession>
<evidence type="ECO:0000313" key="2">
    <source>
        <dbReference type="EMBL" id="PTB36612.1"/>
    </source>
</evidence>
<dbReference type="EMBL" id="KZ679270">
    <property type="protein sequence ID" value="PTB36612.1"/>
    <property type="molecule type" value="Genomic_DNA"/>
</dbReference>